<dbReference type="SMART" id="SM00160">
    <property type="entry name" value="RanBD"/>
    <property type="match status" value="1"/>
</dbReference>
<feature type="compositionally biased region" description="Basic and acidic residues" evidence="3">
    <location>
        <begin position="360"/>
        <end position="379"/>
    </location>
</feature>
<keyword evidence="6" id="KW-1185">Reference proteome</keyword>
<evidence type="ECO:0000313" key="5">
    <source>
        <dbReference type="EMBL" id="PGH30227.1"/>
    </source>
</evidence>
<dbReference type="InterPro" id="IPR011993">
    <property type="entry name" value="PH-like_dom_sf"/>
</dbReference>
<sequence length="789" mass="84718">MASQTHQQNGVLNGETETANRAPSAAIDPKPRSPALDTAEPTHKDTRGPVPGMQEQGSISPLETPQESDLASLSDSDNPKASAADVVGTPSGTRPTPLQGTRDNTSLPHIAQEQEGKEEQEAQPLPQPQPQHAQPQQQEEEVTDRNIVEESFSDADEGSTHMKQDNDPASENDVAELSEGTKAREPEKDKIIHSVSDKQKDGAGERPVRQKLKETSIAGVPRPNSPEDHTMVSQAASMAGADSVSDTSSVEGRGRVRRKRSLGDMNEDDEHDDTSGGTNTDETGHRRKRSRDSKTDDDSSDKQGRSKSELMAVDKKDIADNMDAKDFANEGGIRTPTEGLKNTERDTANRILSPKKKRSRDQFDKDHLKSDNIDEKAEEGGTSVKIGESLDKSKVMSANRTVEGEPEKKRHRDDSQDRGSQVDTDLVSKKISPPNPFSNTSGVSPFALMSSKPSELTPKDNTEKKEQLMTSASAFASSRLASFAGSKKSPFSTLGGASISTFKSASPAETTGGKEHPPPSSSAFAASAFAAATVSPFRAFGGGGAAFGGNGFGTNFAAAAPKHGGGLAGFAAPTRSPAATLGSTAEPKILGAAGSEHEDDEEEEEGKGGDRGKPVFEGLEEEKGDERFHKQQTETGEEGEDTVFSCRGKLYHFDGKEWKERGVGVFKVNVRDAANNNKDESDEEQPLEGKAEREEEEDDKGKSDEGDKEPTKKTARVIMRADGVWRVILNIPIFKGMKAGDPSGAAPKGKQVHFAGFEEGRSVPFLFRTGNEDVAKELYVTLQKLQESL</sequence>
<dbReference type="STRING" id="73230.A0A2B7ZBL6"/>
<dbReference type="Pfam" id="PF00638">
    <property type="entry name" value="Ran_BP1"/>
    <property type="match status" value="1"/>
</dbReference>
<feature type="compositionally biased region" description="Polar residues" evidence="3">
    <location>
        <begin position="498"/>
        <end position="509"/>
    </location>
</feature>
<feature type="region of interest" description="Disordered" evidence="3">
    <location>
        <begin position="484"/>
        <end position="522"/>
    </location>
</feature>
<organism evidence="5 6">
    <name type="scientific">[Emmonsia] crescens</name>
    <dbReference type="NCBI Taxonomy" id="73230"/>
    <lineage>
        <taxon>Eukaryota</taxon>
        <taxon>Fungi</taxon>
        <taxon>Dikarya</taxon>
        <taxon>Ascomycota</taxon>
        <taxon>Pezizomycotina</taxon>
        <taxon>Eurotiomycetes</taxon>
        <taxon>Eurotiomycetidae</taxon>
        <taxon>Onygenales</taxon>
        <taxon>Ajellomycetaceae</taxon>
        <taxon>Emergomyces</taxon>
    </lineage>
</organism>
<dbReference type="AlphaFoldDB" id="A0A2B7ZBL6"/>
<dbReference type="InterPro" id="IPR000156">
    <property type="entry name" value="Ran_bind_dom"/>
</dbReference>
<dbReference type="VEuPathDB" id="FungiDB:EMCG_07994"/>
<dbReference type="InterPro" id="IPR045255">
    <property type="entry name" value="RanBP1-like"/>
</dbReference>
<dbReference type="EMBL" id="PDND01000185">
    <property type="protein sequence ID" value="PGH30227.1"/>
    <property type="molecule type" value="Genomic_DNA"/>
</dbReference>
<evidence type="ECO:0000256" key="2">
    <source>
        <dbReference type="ARBA" id="ARBA00023242"/>
    </source>
</evidence>
<feature type="domain" description="RanBD1" evidence="4">
    <location>
        <begin position="611"/>
        <end position="789"/>
    </location>
</feature>
<reference evidence="5 6" key="1">
    <citation type="submission" date="2017-10" db="EMBL/GenBank/DDBJ databases">
        <title>Comparative genomics in systemic dimorphic fungi from Ajellomycetaceae.</title>
        <authorList>
            <person name="Munoz J.F."/>
            <person name="Mcewen J.G."/>
            <person name="Clay O.K."/>
            <person name="Cuomo C.A."/>
        </authorList>
    </citation>
    <scope>NUCLEOTIDE SEQUENCE [LARGE SCALE GENOMIC DNA]</scope>
    <source>
        <strain evidence="5 6">UAMH4076</strain>
    </source>
</reference>
<dbReference type="GO" id="GO:0005634">
    <property type="term" value="C:nucleus"/>
    <property type="evidence" value="ECO:0007669"/>
    <property type="project" value="UniProtKB-SubCell"/>
</dbReference>
<feature type="compositionally biased region" description="Basic and acidic residues" evidence="3">
    <location>
        <begin position="292"/>
        <end position="328"/>
    </location>
</feature>
<evidence type="ECO:0000259" key="4">
    <source>
        <dbReference type="PROSITE" id="PS50196"/>
    </source>
</evidence>
<feature type="compositionally biased region" description="Basic and acidic residues" evidence="3">
    <location>
        <begin position="457"/>
        <end position="467"/>
    </location>
</feature>
<comment type="caution">
    <text evidence="5">The sequence shown here is derived from an EMBL/GenBank/DDBJ whole genome shotgun (WGS) entry which is preliminary data.</text>
</comment>
<dbReference type="PANTHER" id="PTHR23138">
    <property type="entry name" value="RAN BINDING PROTEIN"/>
    <property type="match status" value="1"/>
</dbReference>
<feature type="region of interest" description="Disordered" evidence="3">
    <location>
        <begin position="571"/>
        <end position="642"/>
    </location>
</feature>
<protein>
    <recommendedName>
        <fullName evidence="4">RanBD1 domain-containing protein</fullName>
    </recommendedName>
</protein>
<dbReference type="Gene3D" id="2.30.29.30">
    <property type="entry name" value="Pleckstrin-homology domain (PH domain)/Phosphotyrosine-binding domain (PTB)"/>
    <property type="match status" value="1"/>
</dbReference>
<feature type="region of interest" description="Disordered" evidence="3">
    <location>
        <begin position="1"/>
        <end position="470"/>
    </location>
</feature>
<keyword evidence="2" id="KW-0539">Nucleus</keyword>
<proteinExistence type="predicted"/>
<feature type="compositionally biased region" description="Polar residues" evidence="3">
    <location>
        <begin position="55"/>
        <end position="76"/>
    </location>
</feature>
<dbReference type="Proteomes" id="UP000226031">
    <property type="component" value="Unassembled WGS sequence"/>
</dbReference>
<evidence type="ECO:0000256" key="1">
    <source>
        <dbReference type="ARBA" id="ARBA00004123"/>
    </source>
</evidence>
<evidence type="ECO:0000256" key="3">
    <source>
        <dbReference type="SAM" id="MobiDB-lite"/>
    </source>
</evidence>
<dbReference type="PROSITE" id="PS50196">
    <property type="entry name" value="RANBD1"/>
    <property type="match status" value="1"/>
</dbReference>
<feature type="compositionally biased region" description="Polar residues" evidence="3">
    <location>
        <begin position="90"/>
        <end position="107"/>
    </location>
</feature>
<feature type="region of interest" description="Disordered" evidence="3">
    <location>
        <begin position="671"/>
        <end position="714"/>
    </location>
</feature>
<accession>A0A2B7ZBL6</accession>
<feature type="compositionally biased region" description="Basic and acidic residues" evidence="3">
    <location>
        <begin position="402"/>
        <end position="417"/>
    </location>
</feature>
<dbReference type="SUPFAM" id="SSF50729">
    <property type="entry name" value="PH domain-like"/>
    <property type="match status" value="1"/>
</dbReference>
<gene>
    <name evidence="5" type="ORF">GX50_07022</name>
</gene>
<feature type="compositionally biased region" description="Basic and acidic residues" evidence="3">
    <location>
        <begin position="179"/>
        <end position="214"/>
    </location>
</feature>
<name>A0A2B7ZBL6_9EURO</name>
<comment type="subcellular location">
    <subcellularLocation>
        <location evidence="1">Nucleus</location>
    </subcellularLocation>
</comment>
<feature type="compositionally biased region" description="Basic and acidic residues" evidence="3">
    <location>
        <begin position="687"/>
        <end position="712"/>
    </location>
</feature>
<evidence type="ECO:0000313" key="6">
    <source>
        <dbReference type="Proteomes" id="UP000226031"/>
    </source>
</evidence>
<feature type="compositionally biased region" description="Polar residues" evidence="3">
    <location>
        <begin position="1"/>
        <end position="21"/>
    </location>
</feature>
<dbReference type="PANTHER" id="PTHR23138:SF142">
    <property type="entry name" value="RAN-BINDING PROTEIN 3B-RELATED"/>
    <property type="match status" value="1"/>
</dbReference>